<sequence length="142" mass="15495">MASNDFLVCPRLDQRHSPGRRRLASISCRHSVRAPERTPHNRSPHLGPQILMLPLLIIQAIFLLLLTLLGFSIRGIVAGSPAASYQSLCYGGNTPAASLFAILQSIGMKYHAVTSGNWVLAVVRLFAGVVFVYVVLGMTVLW</sequence>
<dbReference type="InterPro" id="IPR009311">
    <property type="entry name" value="IFI6/IFI27-like"/>
</dbReference>
<comment type="caution">
    <text evidence="7">The sequence shown here is derived from an EMBL/GenBank/DDBJ whole genome shotgun (WGS) entry which is preliminary data.</text>
</comment>
<comment type="subcellular location">
    <subcellularLocation>
        <location evidence="1">Membrane</location>
        <topology evidence="1">Multi-pass membrane protein</topology>
    </subcellularLocation>
</comment>
<dbReference type="Proteomes" id="UP001221142">
    <property type="component" value="Unassembled WGS sequence"/>
</dbReference>
<protein>
    <submittedName>
        <fullName evidence="7">Uncharacterized protein</fullName>
    </submittedName>
</protein>
<dbReference type="EMBL" id="JARKIF010000003">
    <property type="protein sequence ID" value="KAJ7643624.1"/>
    <property type="molecule type" value="Genomic_DNA"/>
</dbReference>
<name>A0AAD7FWP6_9AGAR</name>
<evidence type="ECO:0000256" key="4">
    <source>
        <dbReference type="ARBA" id="ARBA00022989"/>
    </source>
</evidence>
<evidence type="ECO:0000256" key="1">
    <source>
        <dbReference type="ARBA" id="ARBA00004141"/>
    </source>
</evidence>
<accession>A0AAD7FWP6</accession>
<gene>
    <name evidence="7" type="ORF">FB45DRAFT_895602</name>
</gene>
<dbReference type="InterPro" id="IPR038213">
    <property type="entry name" value="IFI6/IFI27-like_sf"/>
</dbReference>
<dbReference type="Pfam" id="PF06140">
    <property type="entry name" value="Ifi-6-16"/>
    <property type="match status" value="1"/>
</dbReference>
<evidence type="ECO:0000256" key="3">
    <source>
        <dbReference type="ARBA" id="ARBA00022692"/>
    </source>
</evidence>
<dbReference type="AlphaFoldDB" id="A0AAD7FWP6"/>
<evidence type="ECO:0000256" key="6">
    <source>
        <dbReference type="SAM" id="Phobius"/>
    </source>
</evidence>
<evidence type="ECO:0000256" key="2">
    <source>
        <dbReference type="ARBA" id="ARBA00007262"/>
    </source>
</evidence>
<keyword evidence="8" id="KW-1185">Reference proteome</keyword>
<feature type="transmembrane region" description="Helical" evidence="6">
    <location>
        <begin position="118"/>
        <end position="141"/>
    </location>
</feature>
<reference evidence="7" key="1">
    <citation type="submission" date="2023-03" db="EMBL/GenBank/DDBJ databases">
        <title>Massive genome expansion in bonnet fungi (Mycena s.s.) driven by repeated elements and novel gene families across ecological guilds.</title>
        <authorList>
            <consortium name="Lawrence Berkeley National Laboratory"/>
            <person name="Harder C.B."/>
            <person name="Miyauchi S."/>
            <person name="Viragh M."/>
            <person name="Kuo A."/>
            <person name="Thoen E."/>
            <person name="Andreopoulos B."/>
            <person name="Lu D."/>
            <person name="Skrede I."/>
            <person name="Drula E."/>
            <person name="Henrissat B."/>
            <person name="Morin E."/>
            <person name="Kohler A."/>
            <person name="Barry K."/>
            <person name="LaButti K."/>
            <person name="Morin E."/>
            <person name="Salamov A."/>
            <person name="Lipzen A."/>
            <person name="Mereny Z."/>
            <person name="Hegedus B."/>
            <person name="Baldrian P."/>
            <person name="Stursova M."/>
            <person name="Weitz H."/>
            <person name="Taylor A."/>
            <person name="Grigoriev I.V."/>
            <person name="Nagy L.G."/>
            <person name="Martin F."/>
            <person name="Kauserud H."/>
        </authorList>
    </citation>
    <scope>NUCLEOTIDE SEQUENCE</scope>
    <source>
        <strain evidence="7">9284</strain>
    </source>
</reference>
<evidence type="ECO:0000313" key="8">
    <source>
        <dbReference type="Proteomes" id="UP001221142"/>
    </source>
</evidence>
<evidence type="ECO:0000256" key="5">
    <source>
        <dbReference type="ARBA" id="ARBA00023136"/>
    </source>
</evidence>
<dbReference type="GO" id="GO:0016020">
    <property type="term" value="C:membrane"/>
    <property type="evidence" value="ECO:0007669"/>
    <property type="project" value="UniProtKB-SubCell"/>
</dbReference>
<comment type="similarity">
    <text evidence="2">Belongs to the IFI6/IFI27 family.</text>
</comment>
<dbReference type="Gene3D" id="6.10.110.10">
    <property type="match status" value="1"/>
</dbReference>
<keyword evidence="3 6" id="KW-0812">Transmembrane</keyword>
<organism evidence="7 8">
    <name type="scientific">Roridomyces roridus</name>
    <dbReference type="NCBI Taxonomy" id="1738132"/>
    <lineage>
        <taxon>Eukaryota</taxon>
        <taxon>Fungi</taxon>
        <taxon>Dikarya</taxon>
        <taxon>Basidiomycota</taxon>
        <taxon>Agaricomycotina</taxon>
        <taxon>Agaricomycetes</taxon>
        <taxon>Agaricomycetidae</taxon>
        <taxon>Agaricales</taxon>
        <taxon>Marasmiineae</taxon>
        <taxon>Mycenaceae</taxon>
        <taxon>Roridomyces</taxon>
    </lineage>
</organism>
<keyword evidence="5 6" id="KW-0472">Membrane</keyword>
<proteinExistence type="inferred from homology"/>
<keyword evidence="4 6" id="KW-1133">Transmembrane helix</keyword>
<evidence type="ECO:0000313" key="7">
    <source>
        <dbReference type="EMBL" id="KAJ7643624.1"/>
    </source>
</evidence>
<feature type="transmembrane region" description="Helical" evidence="6">
    <location>
        <begin position="50"/>
        <end position="73"/>
    </location>
</feature>